<keyword evidence="2" id="KW-1133">Transmembrane helix</keyword>
<feature type="region of interest" description="Disordered" evidence="1">
    <location>
        <begin position="32"/>
        <end position="57"/>
    </location>
</feature>
<keyword evidence="4" id="KW-1185">Reference proteome</keyword>
<dbReference type="AlphaFoldDB" id="A0A9X0A9A0"/>
<dbReference type="Proteomes" id="UP001152300">
    <property type="component" value="Unassembled WGS sequence"/>
</dbReference>
<feature type="transmembrane region" description="Helical" evidence="2">
    <location>
        <begin position="334"/>
        <end position="351"/>
    </location>
</feature>
<gene>
    <name evidence="3" type="ORF">OCU04_013156</name>
</gene>
<feature type="transmembrane region" description="Helical" evidence="2">
    <location>
        <begin position="363"/>
        <end position="386"/>
    </location>
</feature>
<keyword evidence="2" id="KW-0812">Transmembrane</keyword>
<dbReference type="PANTHER" id="PTHR35043">
    <property type="entry name" value="TRANSCRIPTION FACTOR DOMAIN-CONTAINING PROTEIN"/>
    <property type="match status" value="1"/>
</dbReference>
<reference evidence="3" key="1">
    <citation type="submission" date="2022-11" db="EMBL/GenBank/DDBJ databases">
        <title>Genome Resource of Sclerotinia nivalis Strain SnTB1, a Plant Pathogen Isolated from American Ginseng.</title>
        <authorList>
            <person name="Fan S."/>
        </authorList>
    </citation>
    <scope>NUCLEOTIDE SEQUENCE</scope>
    <source>
        <strain evidence="3">SnTB1</strain>
    </source>
</reference>
<protein>
    <submittedName>
        <fullName evidence="3">Uncharacterized protein</fullName>
    </submittedName>
</protein>
<dbReference type="PANTHER" id="PTHR35043:SF8">
    <property type="entry name" value="DUF4220 DOMAIN-CONTAINING PROTEIN"/>
    <property type="match status" value="1"/>
</dbReference>
<keyword evidence="2" id="KW-0472">Membrane</keyword>
<proteinExistence type="predicted"/>
<evidence type="ECO:0000256" key="2">
    <source>
        <dbReference type="SAM" id="Phobius"/>
    </source>
</evidence>
<organism evidence="3 4">
    <name type="scientific">Sclerotinia nivalis</name>
    <dbReference type="NCBI Taxonomy" id="352851"/>
    <lineage>
        <taxon>Eukaryota</taxon>
        <taxon>Fungi</taxon>
        <taxon>Dikarya</taxon>
        <taxon>Ascomycota</taxon>
        <taxon>Pezizomycotina</taxon>
        <taxon>Leotiomycetes</taxon>
        <taxon>Helotiales</taxon>
        <taxon>Sclerotiniaceae</taxon>
        <taxon>Sclerotinia</taxon>
    </lineage>
</organism>
<comment type="caution">
    <text evidence="3">The sequence shown here is derived from an EMBL/GenBank/DDBJ whole genome shotgun (WGS) entry which is preliminary data.</text>
</comment>
<accession>A0A9X0A9A0</accession>
<evidence type="ECO:0000256" key="1">
    <source>
        <dbReference type="SAM" id="MobiDB-lite"/>
    </source>
</evidence>
<evidence type="ECO:0000313" key="3">
    <source>
        <dbReference type="EMBL" id="KAJ8057983.1"/>
    </source>
</evidence>
<sequence length="584" mass="65763">MPSSDNSMRDSGIITVACRMLKTAERGLLARPNPNVTSQQASNNSLTIPTQGWTSSPSGRGSIEILWSCLITICLCSWSVLCLQVPGQNDSRLTLFWRRLWLTALCGLGPEFNFQIALGQLISARKSVRDFHLCDYPDWTIKHAFYADSGGFLLHTPDFKTIPIDAKQLLYLINRKYVEYPKISLEEIENKNKAEDLLRLISIGQIVWFTATMIARGAQGLAITGLSSQHLRSFSVALAQHIVGGTKEPIATAITLETGSTMVSILKDAENAPKEMYEQSPLDFVTQEEWHWSRYWKHWINILRNMRIVFAPQKLPFDRLENADWRELKRGGQIVFFLITIAYSALFITAWNSHFPTDSKRVVWRIASLSMTATIPLYFIITAFAYEVFLALVQYFNPAEVSVAELQAQKISPQPLPRCELDDNLDKGTATQSIFKRESGASAGDHISSQPLSMEICSEEQMPSQALSKKELRICSKEPVSILPEKCSRLSRIAASLRNNSTSKNPSLYIPLKATIPMYAIAFLYCSSRTVILILDLIQLRSLPQSAFNTVNWGSFVPHISWIFAFTWSSFVKNLISWGSFGHV</sequence>
<dbReference type="EMBL" id="JAPEIS010000018">
    <property type="protein sequence ID" value="KAJ8057983.1"/>
    <property type="molecule type" value="Genomic_DNA"/>
</dbReference>
<feature type="compositionally biased region" description="Polar residues" evidence="1">
    <location>
        <begin position="34"/>
        <end position="57"/>
    </location>
</feature>
<evidence type="ECO:0000313" key="4">
    <source>
        <dbReference type="Proteomes" id="UP001152300"/>
    </source>
</evidence>
<name>A0A9X0A9A0_9HELO</name>
<dbReference type="OrthoDB" id="9451547at2759"/>